<protein>
    <submittedName>
        <fullName evidence="4">GNAT family N-acetyltransferase</fullName>
    </submittedName>
</protein>
<dbReference type="Pfam" id="PF00583">
    <property type="entry name" value="Acetyltransf_1"/>
    <property type="match status" value="1"/>
</dbReference>
<evidence type="ECO:0000256" key="1">
    <source>
        <dbReference type="ARBA" id="ARBA00022679"/>
    </source>
</evidence>
<dbReference type="GO" id="GO:0016747">
    <property type="term" value="F:acyltransferase activity, transferring groups other than amino-acyl groups"/>
    <property type="evidence" value="ECO:0007669"/>
    <property type="project" value="InterPro"/>
</dbReference>
<dbReference type="AlphaFoldDB" id="A0A5C7FFU4"/>
<proteinExistence type="predicted"/>
<evidence type="ECO:0000259" key="3">
    <source>
        <dbReference type="PROSITE" id="PS51186"/>
    </source>
</evidence>
<keyword evidence="2" id="KW-0012">Acyltransferase</keyword>
<evidence type="ECO:0000313" key="4">
    <source>
        <dbReference type="EMBL" id="WWD78958.1"/>
    </source>
</evidence>
<dbReference type="KEGG" id="ahal:FTX54_011045"/>
<dbReference type="Proteomes" id="UP000321816">
    <property type="component" value="Chromosome"/>
</dbReference>
<dbReference type="EMBL" id="CP144914">
    <property type="protein sequence ID" value="WWD78958.1"/>
    <property type="molecule type" value="Genomic_DNA"/>
</dbReference>
<gene>
    <name evidence="4" type="ORF">FTX54_011045</name>
</gene>
<name>A0A5C7FFU4_9BACI</name>
<dbReference type="RefSeq" id="WP_147804712.1">
    <property type="nucleotide sequence ID" value="NZ_CP144914.1"/>
</dbReference>
<dbReference type="SUPFAM" id="SSF55729">
    <property type="entry name" value="Acyl-CoA N-acyltransferases (Nat)"/>
    <property type="match status" value="1"/>
</dbReference>
<evidence type="ECO:0000313" key="5">
    <source>
        <dbReference type="Proteomes" id="UP000321816"/>
    </source>
</evidence>
<organism evidence="4 5">
    <name type="scientific">Alkalicoccus halolimnae</name>
    <dbReference type="NCBI Taxonomy" id="1667239"/>
    <lineage>
        <taxon>Bacteria</taxon>
        <taxon>Bacillati</taxon>
        <taxon>Bacillota</taxon>
        <taxon>Bacilli</taxon>
        <taxon>Bacillales</taxon>
        <taxon>Bacillaceae</taxon>
        <taxon>Alkalicoccus</taxon>
    </lineage>
</organism>
<evidence type="ECO:0000256" key="2">
    <source>
        <dbReference type="ARBA" id="ARBA00023315"/>
    </source>
</evidence>
<dbReference type="PROSITE" id="PS51186">
    <property type="entry name" value="GNAT"/>
    <property type="match status" value="1"/>
</dbReference>
<keyword evidence="1" id="KW-0808">Transferase</keyword>
<dbReference type="OrthoDB" id="794462at2"/>
<dbReference type="InterPro" id="IPR016181">
    <property type="entry name" value="Acyl_CoA_acyltransferase"/>
</dbReference>
<reference evidence="4 5" key="1">
    <citation type="submission" date="2024-01" db="EMBL/GenBank/DDBJ databases">
        <title>Complete Genome Sequence of Alkalicoccus halolimnae BZ-SZ-XJ29T, a Moderately Halophilic Bacterium Isolated from a Salt Lake.</title>
        <authorList>
            <person name="Zhao B."/>
        </authorList>
    </citation>
    <scope>NUCLEOTIDE SEQUENCE [LARGE SCALE GENOMIC DNA]</scope>
    <source>
        <strain evidence="4 5">BZ-SZ-XJ29</strain>
    </source>
</reference>
<keyword evidence="5" id="KW-1185">Reference proteome</keyword>
<accession>A0A5C7FFU4</accession>
<feature type="domain" description="N-acetyltransferase" evidence="3">
    <location>
        <begin position="5"/>
        <end position="162"/>
    </location>
</feature>
<dbReference type="PANTHER" id="PTHR43877">
    <property type="entry name" value="AMINOALKYLPHOSPHONATE N-ACETYLTRANSFERASE-RELATED-RELATED"/>
    <property type="match status" value="1"/>
</dbReference>
<dbReference type="InterPro" id="IPR000182">
    <property type="entry name" value="GNAT_dom"/>
</dbReference>
<dbReference type="Gene3D" id="3.40.630.30">
    <property type="match status" value="1"/>
</dbReference>
<dbReference type="InterPro" id="IPR050832">
    <property type="entry name" value="Bact_Acetyltransf"/>
</dbReference>
<sequence>MREEIVIRKALPADIPHIQNIALETWHDTYDDLIPREVQDKFLAEAYSDERMPGRIERTSLFVAEENGEVVGFANFFFKNPQQAELGAVYIYPQAQGRKIGSRLLRAGIQEKNSLEKIYVEVEKENYAGMAFYYAKGFELLEEFEEELFGHKLQTTRMVLHL</sequence>
<dbReference type="CDD" id="cd04301">
    <property type="entry name" value="NAT_SF"/>
    <property type="match status" value="1"/>
</dbReference>